<dbReference type="Gene3D" id="3.40.50.10140">
    <property type="entry name" value="Toll/interleukin-1 receptor homology (TIR) domain"/>
    <property type="match status" value="1"/>
</dbReference>
<dbReference type="SUPFAM" id="SSF48726">
    <property type="entry name" value="Immunoglobulin"/>
    <property type="match status" value="2"/>
</dbReference>
<dbReference type="RefSeq" id="XP_020463991.1">
    <property type="nucleotide sequence ID" value="XM_020608335.1"/>
</dbReference>
<dbReference type="GO" id="GO:0042008">
    <property type="term" value="F:interleukin-18 receptor activity"/>
    <property type="evidence" value="ECO:0007669"/>
    <property type="project" value="TreeGrafter"/>
</dbReference>
<evidence type="ECO:0000256" key="10">
    <source>
        <dbReference type="ARBA" id="ARBA00023319"/>
    </source>
</evidence>
<dbReference type="SMART" id="SM00255">
    <property type="entry name" value="TIR"/>
    <property type="match status" value="1"/>
</dbReference>
<evidence type="ECO:0000259" key="12">
    <source>
        <dbReference type="PROSITE" id="PS50104"/>
    </source>
</evidence>
<accession>A0A3Q3JJG6</accession>
<feature type="transmembrane region" description="Helical" evidence="11">
    <location>
        <begin position="334"/>
        <end position="356"/>
    </location>
</feature>
<keyword evidence="10" id="KW-0393">Immunoglobulin domain</keyword>
<dbReference type="Pfam" id="PF01582">
    <property type="entry name" value="TIR"/>
    <property type="match status" value="1"/>
</dbReference>
<proteinExistence type="inferred from homology"/>
<dbReference type="Proteomes" id="UP000261600">
    <property type="component" value="Unplaced"/>
</dbReference>
<evidence type="ECO:0000256" key="4">
    <source>
        <dbReference type="ARBA" id="ARBA00022801"/>
    </source>
</evidence>
<evidence type="ECO:0000256" key="1">
    <source>
        <dbReference type="ARBA" id="ARBA00004479"/>
    </source>
</evidence>
<comment type="similarity">
    <text evidence="2">Belongs to the interleukin-1 receptor family.</text>
</comment>
<dbReference type="PROSITE" id="PS50104">
    <property type="entry name" value="TIR"/>
    <property type="match status" value="1"/>
</dbReference>
<sequence length="589" mass="66459">MQTGYFLIFFVLPIFLEGCCVGNKQKKRTGLQENTTHLHYRAVEGEMFMMPCIKSMKGHMKVAWSRTAEGEGGTEGPSFDCDKVFSAEIKHSGTYTDPSGGSKLFFYLQVVQKERLGCFHPDESWGMLVNGAGGEIPCPGRNCSDNTDVRWYKGNRVVSEQRRASCEQNGLLHLCQVGEPDTGVYFCDRKIIEQGIMWTFRRAVNIRVIPHYKPSYRPRIVVPESNMAEEVELGQSHTLMCKVYFPFEINVSAVVRWYMNYGGNMENMTRLHMEKPQQKTLILEETEVIQSAIIKEVTSQHLNHTYTCIASNTVGNSAVTIKLKKKIKVKWPSLVGYPIVSLLVLAGLGIVLHVKWLELQLIYRSHIHCGKRDREDKEFDVFLSYVWSHPSAEADGCVSLSPQSGPDTDEEACLSSMNPLNTKEGQSTQTPLEVLLPRVLEERWGYHLCLLERDVLPGGAYTNDVVLAIQRSRMLICLLSADYLCNSNAVFVLESGVQALLQNSALKLLLIWTNRASASLIQPNPPLPTLVQKALKVLPSLDWTSGKSARATCNFWRSLRRAMPNCTEKNWFSSDHANDLPVTSIQYIY</sequence>
<evidence type="ECO:0000256" key="7">
    <source>
        <dbReference type="ARBA" id="ARBA00023157"/>
    </source>
</evidence>
<evidence type="ECO:0000256" key="8">
    <source>
        <dbReference type="ARBA" id="ARBA00023170"/>
    </source>
</evidence>
<dbReference type="PANTHER" id="PTHR11890:SF23">
    <property type="entry name" value="INTERLEUKIN-18 RECEPTOR ACCESSORY PROTEIN"/>
    <property type="match status" value="1"/>
</dbReference>
<feature type="transmembrane region" description="Helical" evidence="11">
    <location>
        <begin position="6"/>
        <end position="23"/>
    </location>
</feature>
<dbReference type="AlphaFoldDB" id="A0A3Q3JJG6"/>
<keyword evidence="11" id="KW-0472">Membrane</keyword>
<evidence type="ECO:0000259" key="13">
    <source>
        <dbReference type="PROSITE" id="PS50835"/>
    </source>
</evidence>
<name>A0A3Q3JJG6_MONAL</name>
<dbReference type="STRING" id="43700.ENSMALP00000019908"/>
<dbReference type="Gene3D" id="2.60.40.10">
    <property type="entry name" value="Immunoglobulins"/>
    <property type="match status" value="2"/>
</dbReference>
<keyword evidence="7" id="KW-1015">Disulfide bond</keyword>
<evidence type="ECO:0000256" key="9">
    <source>
        <dbReference type="ARBA" id="ARBA00023180"/>
    </source>
</evidence>
<keyword evidence="4" id="KW-0378">Hydrolase</keyword>
<dbReference type="InterPro" id="IPR000157">
    <property type="entry name" value="TIR_dom"/>
</dbReference>
<dbReference type="SUPFAM" id="SSF52200">
    <property type="entry name" value="Toll/Interleukin receptor TIR domain"/>
    <property type="match status" value="1"/>
</dbReference>
<comment type="subcellular location">
    <subcellularLocation>
        <location evidence="1">Membrane</location>
        <topology evidence="1">Single-pass type I membrane protein</topology>
    </subcellularLocation>
</comment>
<feature type="domain" description="Ig-like" evidence="13">
    <location>
        <begin position="218"/>
        <end position="320"/>
    </location>
</feature>
<reference evidence="14" key="2">
    <citation type="submission" date="2025-09" db="UniProtKB">
        <authorList>
            <consortium name="Ensembl"/>
        </authorList>
    </citation>
    <scope>IDENTIFICATION</scope>
</reference>
<dbReference type="Ensembl" id="ENSMALT00000020299.1">
    <property type="protein sequence ID" value="ENSMALP00000019908.1"/>
    <property type="gene ID" value="ENSMALG00000013896.1"/>
</dbReference>
<keyword evidence="6" id="KW-0520">NAD</keyword>
<evidence type="ECO:0000256" key="5">
    <source>
        <dbReference type="ARBA" id="ARBA00022989"/>
    </source>
</evidence>
<feature type="domain" description="Ig-like" evidence="13">
    <location>
        <begin position="121"/>
        <end position="187"/>
    </location>
</feature>
<keyword evidence="15" id="KW-1185">Reference proteome</keyword>
<dbReference type="InterPro" id="IPR035897">
    <property type="entry name" value="Toll_tir_struct_dom_sf"/>
</dbReference>
<dbReference type="InterPro" id="IPR007110">
    <property type="entry name" value="Ig-like_dom"/>
</dbReference>
<evidence type="ECO:0000256" key="6">
    <source>
        <dbReference type="ARBA" id="ARBA00023027"/>
    </source>
</evidence>
<protein>
    <recommendedName>
        <fullName evidence="16">Interleukin-18 receptor accessory protein-like</fullName>
    </recommendedName>
</protein>
<keyword evidence="3 11" id="KW-0812">Transmembrane</keyword>
<keyword evidence="8" id="KW-0675">Receptor</keyword>
<dbReference type="GO" id="GO:0016787">
    <property type="term" value="F:hydrolase activity"/>
    <property type="evidence" value="ECO:0007669"/>
    <property type="project" value="UniProtKB-KW"/>
</dbReference>
<evidence type="ECO:0008006" key="16">
    <source>
        <dbReference type="Google" id="ProtNLM"/>
    </source>
</evidence>
<evidence type="ECO:0000256" key="3">
    <source>
        <dbReference type="ARBA" id="ARBA00022692"/>
    </source>
</evidence>
<keyword evidence="5 11" id="KW-1133">Transmembrane helix</keyword>
<dbReference type="InterPro" id="IPR003599">
    <property type="entry name" value="Ig_sub"/>
</dbReference>
<dbReference type="GeneID" id="109964778"/>
<evidence type="ECO:0000256" key="11">
    <source>
        <dbReference type="SAM" id="Phobius"/>
    </source>
</evidence>
<dbReference type="InterPro" id="IPR013783">
    <property type="entry name" value="Ig-like_fold"/>
</dbReference>
<feature type="domain" description="TIR" evidence="12">
    <location>
        <begin position="377"/>
        <end position="563"/>
    </location>
</feature>
<keyword evidence="9" id="KW-0325">Glycoprotein</keyword>
<dbReference type="FunFam" id="2.60.40.10:FF:000284">
    <property type="entry name" value="interleukin-1 receptor accessory protein-like 1"/>
    <property type="match status" value="1"/>
</dbReference>
<dbReference type="InterPro" id="IPR015621">
    <property type="entry name" value="IL-1_rcpt_fam"/>
</dbReference>
<evidence type="ECO:0000313" key="14">
    <source>
        <dbReference type="Ensembl" id="ENSMALP00000019908.1"/>
    </source>
</evidence>
<reference evidence="14" key="1">
    <citation type="submission" date="2025-08" db="UniProtKB">
        <authorList>
            <consortium name="Ensembl"/>
        </authorList>
    </citation>
    <scope>IDENTIFICATION</scope>
</reference>
<dbReference type="GO" id="GO:0016020">
    <property type="term" value="C:membrane"/>
    <property type="evidence" value="ECO:0007669"/>
    <property type="project" value="UniProtKB-SubCell"/>
</dbReference>
<dbReference type="OrthoDB" id="6019866at2759"/>
<dbReference type="InterPro" id="IPR036179">
    <property type="entry name" value="Ig-like_dom_sf"/>
</dbReference>
<dbReference type="PANTHER" id="PTHR11890">
    <property type="entry name" value="INTERLEUKIN-1 RECEPTOR FAMILY MEMBER"/>
    <property type="match status" value="1"/>
</dbReference>
<evidence type="ECO:0000313" key="15">
    <source>
        <dbReference type="Proteomes" id="UP000261600"/>
    </source>
</evidence>
<dbReference type="SMART" id="SM00409">
    <property type="entry name" value="IG"/>
    <property type="match status" value="2"/>
</dbReference>
<evidence type="ECO:0000256" key="2">
    <source>
        <dbReference type="ARBA" id="ARBA00009752"/>
    </source>
</evidence>
<organism evidence="14 15">
    <name type="scientific">Monopterus albus</name>
    <name type="common">Swamp eel</name>
    <dbReference type="NCBI Taxonomy" id="43700"/>
    <lineage>
        <taxon>Eukaryota</taxon>
        <taxon>Metazoa</taxon>
        <taxon>Chordata</taxon>
        <taxon>Craniata</taxon>
        <taxon>Vertebrata</taxon>
        <taxon>Euteleostomi</taxon>
        <taxon>Actinopterygii</taxon>
        <taxon>Neopterygii</taxon>
        <taxon>Teleostei</taxon>
        <taxon>Neoteleostei</taxon>
        <taxon>Acanthomorphata</taxon>
        <taxon>Anabantaria</taxon>
        <taxon>Synbranchiformes</taxon>
        <taxon>Synbranchidae</taxon>
        <taxon>Monopterus</taxon>
    </lineage>
</organism>
<dbReference type="PROSITE" id="PS50835">
    <property type="entry name" value="IG_LIKE"/>
    <property type="match status" value="2"/>
</dbReference>
<dbReference type="KEGG" id="malb:109964778"/>